<name>A0ABT0QYH8_9MICO</name>
<dbReference type="InterPro" id="IPR054267">
    <property type="entry name" value="DUF6998"/>
</dbReference>
<protein>
    <recommendedName>
        <fullName evidence="1">DUF6998 domain-containing protein</fullName>
    </recommendedName>
</protein>
<sequence length="217" mass="23305">MSGLPDLSHLQVRELLRLEAAIVTELRSRGLVRTNNKPLGDIAEQIVLTARGGVLEPNSTKSHDVTTPEGRRIQVKAMGGRAARGAAKFSPFRSFDFDTALFLVFASGTFDLELAREVDAGEVEAAAPYSKHTNGRQPTLRQIAGLGRDVTDEMRAAYASLDDAQSIQVNSGASVLLAGIGDGSTADQDLALLYETEDVVELLIPPRTDVARAVEFD</sequence>
<dbReference type="RefSeq" id="WP_249736826.1">
    <property type="nucleotide sequence ID" value="NZ_JAKNCJ010000002.1"/>
</dbReference>
<dbReference type="EMBL" id="JAKNCJ010000002">
    <property type="protein sequence ID" value="MCL6422707.1"/>
    <property type="molecule type" value="Genomic_DNA"/>
</dbReference>
<reference evidence="2" key="1">
    <citation type="submission" date="2022-02" db="EMBL/GenBank/DDBJ databases">
        <authorList>
            <person name="Lee M."/>
            <person name="Kim S.-J."/>
            <person name="Jung M.-Y."/>
        </authorList>
    </citation>
    <scope>NUCLEOTIDE SEQUENCE</scope>
    <source>
        <strain evidence="2">JHP9</strain>
    </source>
</reference>
<dbReference type="Pfam" id="PF22522">
    <property type="entry name" value="DUF6998"/>
    <property type="match status" value="1"/>
</dbReference>
<proteinExistence type="predicted"/>
<evidence type="ECO:0000313" key="3">
    <source>
        <dbReference type="Proteomes" id="UP001203761"/>
    </source>
</evidence>
<evidence type="ECO:0000259" key="1">
    <source>
        <dbReference type="Pfam" id="PF22522"/>
    </source>
</evidence>
<organism evidence="2 3">
    <name type="scientific">Brachybacterium equifaecis</name>
    <dbReference type="NCBI Taxonomy" id="2910770"/>
    <lineage>
        <taxon>Bacteria</taxon>
        <taxon>Bacillati</taxon>
        <taxon>Actinomycetota</taxon>
        <taxon>Actinomycetes</taxon>
        <taxon>Micrococcales</taxon>
        <taxon>Dermabacteraceae</taxon>
        <taxon>Brachybacterium</taxon>
    </lineage>
</organism>
<comment type="caution">
    <text evidence="2">The sequence shown here is derived from an EMBL/GenBank/DDBJ whole genome shotgun (WGS) entry which is preliminary data.</text>
</comment>
<feature type="domain" description="DUF6998" evidence="1">
    <location>
        <begin position="39"/>
        <end position="81"/>
    </location>
</feature>
<gene>
    <name evidence="2" type="ORF">Bequi_04780</name>
</gene>
<accession>A0ABT0QYH8</accession>
<dbReference type="Proteomes" id="UP001203761">
    <property type="component" value="Unassembled WGS sequence"/>
</dbReference>
<evidence type="ECO:0000313" key="2">
    <source>
        <dbReference type="EMBL" id="MCL6422707.1"/>
    </source>
</evidence>
<keyword evidence="3" id="KW-1185">Reference proteome</keyword>